<dbReference type="Proteomes" id="UP000694621">
    <property type="component" value="Unplaced"/>
</dbReference>
<reference evidence="8" key="1">
    <citation type="submission" date="2025-08" db="UniProtKB">
        <authorList>
            <consortium name="Ensembl"/>
        </authorList>
    </citation>
    <scope>IDENTIFICATION</scope>
</reference>
<dbReference type="GO" id="GO:0014704">
    <property type="term" value="C:intercalated disc"/>
    <property type="evidence" value="ECO:0007669"/>
    <property type="project" value="TreeGrafter"/>
</dbReference>
<keyword evidence="4" id="KW-0130">Cell adhesion</keyword>
<evidence type="ECO:0000256" key="6">
    <source>
        <dbReference type="PROSITE-ProRule" id="PRU00259"/>
    </source>
</evidence>
<comment type="subcellular location">
    <subcellularLocation>
        <location evidence="1">Cell junction</location>
    </subcellularLocation>
</comment>
<dbReference type="InterPro" id="IPR011989">
    <property type="entry name" value="ARM-like"/>
</dbReference>
<dbReference type="GO" id="GO:0007507">
    <property type="term" value="P:heart development"/>
    <property type="evidence" value="ECO:0007669"/>
    <property type="project" value="TreeGrafter"/>
</dbReference>
<dbReference type="GO" id="GO:0098609">
    <property type="term" value="P:cell-cell adhesion"/>
    <property type="evidence" value="ECO:0007669"/>
    <property type="project" value="InterPro"/>
</dbReference>
<dbReference type="AlphaFoldDB" id="A0A8B9RFI0"/>
<feature type="region of interest" description="Disordered" evidence="7">
    <location>
        <begin position="19"/>
        <end position="94"/>
    </location>
</feature>
<dbReference type="GO" id="GO:0005634">
    <property type="term" value="C:nucleus"/>
    <property type="evidence" value="ECO:0007669"/>
    <property type="project" value="TreeGrafter"/>
</dbReference>
<dbReference type="PROSITE" id="PS50176">
    <property type="entry name" value="ARM_REPEAT"/>
    <property type="match status" value="1"/>
</dbReference>
<evidence type="ECO:0000313" key="9">
    <source>
        <dbReference type="Proteomes" id="UP000694621"/>
    </source>
</evidence>
<keyword evidence="5" id="KW-0965">Cell junction</keyword>
<dbReference type="Ensembl" id="ENSAMXT00005042547.1">
    <property type="protein sequence ID" value="ENSAMXP00005039073.1"/>
    <property type="gene ID" value="ENSAMXG00005018472.1"/>
</dbReference>
<evidence type="ECO:0000256" key="4">
    <source>
        <dbReference type="ARBA" id="ARBA00022889"/>
    </source>
</evidence>
<dbReference type="GO" id="GO:0045110">
    <property type="term" value="P:intermediate filament bundle assembly"/>
    <property type="evidence" value="ECO:0007669"/>
    <property type="project" value="TreeGrafter"/>
</dbReference>
<accession>A0A8B9RFI0</accession>
<feature type="compositionally biased region" description="Low complexity" evidence="7">
    <location>
        <begin position="66"/>
        <end position="81"/>
    </location>
</feature>
<dbReference type="InterPro" id="IPR000225">
    <property type="entry name" value="Armadillo"/>
</dbReference>
<dbReference type="InterPro" id="IPR028435">
    <property type="entry name" value="Plakophilin/d_Catenin"/>
</dbReference>
<evidence type="ECO:0000256" key="3">
    <source>
        <dbReference type="ARBA" id="ARBA00022737"/>
    </source>
</evidence>
<dbReference type="SMART" id="SM00185">
    <property type="entry name" value="ARM"/>
    <property type="match status" value="7"/>
</dbReference>
<dbReference type="InterPro" id="IPR016024">
    <property type="entry name" value="ARM-type_fold"/>
</dbReference>
<feature type="compositionally biased region" description="Polar residues" evidence="7">
    <location>
        <begin position="82"/>
        <end position="94"/>
    </location>
</feature>
<evidence type="ECO:0000256" key="1">
    <source>
        <dbReference type="ARBA" id="ARBA00004282"/>
    </source>
</evidence>
<organism evidence="8 9">
    <name type="scientific">Astyanax mexicanus</name>
    <name type="common">Blind cave fish</name>
    <name type="synonym">Astyanax fasciatus mexicanus</name>
    <dbReference type="NCBI Taxonomy" id="7994"/>
    <lineage>
        <taxon>Eukaryota</taxon>
        <taxon>Metazoa</taxon>
        <taxon>Chordata</taxon>
        <taxon>Craniata</taxon>
        <taxon>Vertebrata</taxon>
        <taxon>Euteleostomi</taxon>
        <taxon>Actinopterygii</taxon>
        <taxon>Neopterygii</taxon>
        <taxon>Teleostei</taxon>
        <taxon>Ostariophysi</taxon>
        <taxon>Characiformes</taxon>
        <taxon>Characoidei</taxon>
        <taxon>Acestrorhamphidae</taxon>
        <taxon>Acestrorhamphinae</taxon>
        <taxon>Astyanax</taxon>
    </lineage>
</organism>
<dbReference type="Gene3D" id="1.25.10.10">
    <property type="entry name" value="Leucine-rich Repeat Variant"/>
    <property type="match status" value="1"/>
</dbReference>
<protein>
    <recommendedName>
        <fullName evidence="10">Plakophilin 2</fullName>
    </recommendedName>
</protein>
<keyword evidence="3" id="KW-0677">Repeat</keyword>
<dbReference type="GO" id="GO:0072659">
    <property type="term" value="P:protein localization to plasma membrane"/>
    <property type="evidence" value="ECO:0007669"/>
    <property type="project" value="TreeGrafter"/>
</dbReference>
<evidence type="ECO:0000256" key="5">
    <source>
        <dbReference type="ARBA" id="ARBA00022949"/>
    </source>
</evidence>
<comment type="similarity">
    <text evidence="2">Belongs to the beta-catenin family.</text>
</comment>
<dbReference type="GO" id="GO:0005886">
    <property type="term" value="C:plasma membrane"/>
    <property type="evidence" value="ECO:0007669"/>
    <property type="project" value="TreeGrafter"/>
</dbReference>
<dbReference type="CTD" id="5318"/>
<name>A0A8B9RFI0_ASTMX</name>
<dbReference type="GO" id="GO:0002934">
    <property type="term" value="P:desmosome organization"/>
    <property type="evidence" value="ECO:0007669"/>
    <property type="project" value="TreeGrafter"/>
</dbReference>
<feature type="repeat" description="ARM" evidence="6">
    <location>
        <begin position="342"/>
        <end position="378"/>
    </location>
</feature>
<dbReference type="KEGG" id="amex:103028799"/>
<dbReference type="GO" id="GO:0005737">
    <property type="term" value="C:cytoplasm"/>
    <property type="evidence" value="ECO:0007669"/>
    <property type="project" value="TreeGrafter"/>
</dbReference>
<dbReference type="GeneID" id="103028799"/>
<dbReference type="GO" id="GO:0005912">
    <property type="term" value="C:adherens junction"/>
    <property type="evidence" value="ECO:0007669"/>
    <property type="project" value="TreeGrafter"/>
</dbReference>
<dbReference type="PANTHER" id="PTHR10372">
    <property type="entry name" value="PLAKOPHILLIN-RELATED"/>
    <property type="match status" value="1"/>
</dbReference>
<evidence type="ECO:0000256" key="2">
    <source>
        <dbReference type="ARBA" id="ARBA00005462"/>
    </source>
</evidence>
<evidence type="ECO:0000256" key="7">
    <source>
        <dbReference type="SAM" id="MobiDB-lite"/>
    </source>
</evidence>
<evidence type="ECO:0008006" key="10">
    <source>
        <dbReference type="Google" id="ProtNLM"/>
    </source>
</evidence>
<sequence>MAAEESLYLRTVLSLQDSVKPDDSSLALPTEERLSRPDSPSGQSQRRCRVEQQVQLTLSRKGKRPTTLTGSQSSGQLSSTTPVRNGTMKVSSVGSIRPARRVDVSHWPIPELPQVNGSYGTFRHGPTGNGFHWGTAAFTLPAMRSVHSADRLQVMAPSWHSAHSEVLQNTRPFVLARSTTLQLPSRPICEDDALDDVFLPDGPHVTPLRSEHQQVFLERQNMQRSLSQPGEKLFGSQDLTWLVARGTREGLGTLSRRPSQTASLFNADVHTNGAVVAEEHEVQREARVTSVKRGKPAAEMTLKRAVNLLSEENSAVQVTAAKFVQNQCFSSADAKKTMFHLRGIPKLLKLLDSENEDLQQAAAGALRNIVFENSDNKMEVKDCNGVAVILSQLNINRDIEMRRQLTGLLWNLSSHDMLKEHLGRDAVKPLTDSVLVPCSGVSEGEDPKLELLADAEVFLNATGCLRNISSAGPNGRKAMRDCDGLIDSLVYYVRGTIADYKPDDKALENCVCILHNLTYQFELELPETLRPVVQESRQSLAVETHTPGCFSVKSSKIQEEDNLSESDCPLLEENGNPCGVEWLWSAITIRMYLSLVAISNRQLTQEASIGAMQNLTAGTGGVSQAVAHIIVLRESGLQQMKKTLQEGEEGVIKVSVCLIKNLSRYKELHPHIIKQVLPELVAMLPTSDTNSEQPVEITSVCHILNNLSQASVQNIHAILNHGVLPRIIRISSKDHRYGPTRAGQAAGVLLQTLWKHSELHGSYKKAGYRKADFINSRTVKAVNSARD</sequence>
<proteinExistence type="inferred from homology"/>
<evidence type="ECO:0000313" key="8">
    <source>
        <dbReference type="Ensembl" id="ENSAMXP00005039073.1"/>
    </source>
</evidence>
<dbReference type="SUPFAM" id="SSF48371">
    <property type="entry name" value="ARM repeat"/>
    <property type="match status" value="1"/>
</dbReference>
<dbReference type="Pfam" id="PF00514">
    <property type="entry name" value="Arm"/>
    <property type="match status" value="2"/>
</dbReference>
<gene>
    <name evidence="8" type="primary">pkp2</name>
</gene>
<dbReference type="PANTHER" id="PTHR10372:SF25">
    <property type="entry name" value="PLAKOPHILIN-2"/>
    <property type="match status" value="1"/>
</dbReference>